<dbReference type="GO" id="GO:0016787">
    <property type="term" value="F:hydrolase activity"/>
    <property type="evidence" value="ECO:0007669"/>
    <property type="project" value="UniProtKB-KW"/>
</dbReference>
<evidence type="ECO:0000259" key="3">
    <source>
        <dbReference type="Pfam" id="PF00857"/>
    </source>
</evidence>
<dbReference type="Pfam" id="PF00857">
    <property type="entry name" value="Isochorismatase"/>
    <property type="match status" value="1"/>
</dbReference>
<dbReference type="Proteomes" id="UP000830639">
    <property type="component" value="Chromosome"/>
</dbReference>
<sequence length="175" mass="20312">MDTCADVLIVIDLQNGVCYSGEHLFELQNLISKVNKRISLYRELSKPIIFVQHCDEELVPGEELWAIHANLDVQEQDYFIKKIHANSFFKTNLKNLLDQLAVHKIEFCGAQTEYCMDATIKFAHGLGYENFMVNGATSTLNNPFMSAKETIDFYEKIWNHRFLNVIEDDFRIEVK</sequence>
<dbReference type="CDD" id="cd01014">
    <property type="entry name" value="nicotinamidase_related"/>
    <property type="match status" value="1"/>
</dbReference>
<dbReference type="InterPro" id="IPR050272">
    <property type="entry name" value="Isochorismatase-like_hydrls"/>
</dbReference>
<dbReference type="RefSeq" id="WP_248266252.1">
    <property type="nucleotide sequence ID" value="NZ_CP096034.1"/>
</dbReference>
<protein>
    <submittedName>
        <fullName evidence="4">Cysteine hydrolase</fullName>
    </submittedName>
</protein>
<dbReference type="SUPFAM" id="SSF52499">
    <property type="entry name" value="Isochorismatase-like hydrolases"/>
    <property type="match status" value="1"/>
</dbReference>
<keyword evidence="5" id="KW-1185">Reference proteome</keyword>
<name>A0ABY4JGF1_9BACI</name>
<reference evidence="4 5" key="1">
    <citation type="submission" date="2022-04" db="EMBL/GenBank/DDBJ databases">
        <title>Mechanism of arsenic methylation and mitigation arsenic toxicity by Bacillus sp. LH14 from an Arsenic-Contaminated Paddy Soil.</title>
        <authorList>
            <person name="Wang D."/>
        </authorList>
    </citation>
    <scope>NUCLEOTIDE SEQUENCE [LARGE SCALE GENOMIC DNA]</scope>
    <source>
        <strain evidence="4 5">LH14</strain>
    </source>
</reference>
<evidence type="ECO:0000313" key="5">
    <source>
        <dbReference type="Proteomes" id="UP000830639"/>
    </source>
</evidence>
<proteinExistence type="inferred from homology"/>
<dbReference type="InterPro" id="IPR000868">
    <property type="entry name" value="Isochorismatase-like_dom"/>
</dbReference>
<gene>
    <name evidence="4" type="ORF">MY490_13855</name>
</gene>
<evidence type="ECO:0000256" key="2">
    <source>
        <dbReference type="ARBA" id="ARBA00022801"/>
    </source>
</evidence>
<dbReference type="InterPro" id="IPR036380">
    <property type="entry name" value="Isochorismatase-like_sf"/>
</dbReference>
<evidence type="ECO:0000313" key="4">
    <source>
        <dbReference type="EMBL" id="UPM52909.1"/>
    </source>
</evidence>
<organism evidence="4 5">
    <name type="scientific">Gottfriedia acidiceleris</name>
    <dbReference type="NCBI Taxonomy" id="371036"/>
    <lineage>
        <taxon>Bacteria</taxon>
        <taxon>Bacillati</taxon>
        <taxon>Bacillota</taxon>
        <taxon>Bacilli</taxon>
        <taxon>Bacillales</taxon>
        <taxon>Bacillaceae</taxon>
        <taxon>Gottfriedia</taxon>
    </lineage>
</organism>
<evidence type="ECO:0000256" key="1">
    <source>
        <dbReference type="ARBA" id="ARBA00006336"/>
    </source>
</evidence>
<feature type="domain" description="Isochorismatase-like" evidence="3">
    <location>
        <begin position="7"/>
        <end position="142"/>
    </location>
</feature>
<dbReference type="PANTHER" id="PTHR43540:SF14">
    <property type="entry name" value="ISOCHORISMATASE"/>
    <property type="match status" value="1"/>
</dbReference>
<accession>A0ABY4JGF1</accession>
<dbReference type="PANTHER" id="PTHR43540">
    <property type="entry name" value="PEROXYUREIDOACRYLATE/UREIDOACRYLATE AMIDOHYDROLASE-RELATED"/>
    <property type="match status" value="1"/>
</dbReference>
<keyword evidence="2 4" id="KW-0378">Hydrolase</keyword>
<dbReference type="EMBL" id="CP096034">
    <property type="protein sequence ID" value="UPM52909.1"/>
    <property type="molecule type" value="Genomic_DNA"/>
</dbReference>
<comment type="similarity">
    <text evidence="1">Belongs to the isochorismatase family.</text>
</comment>
<dbReference type="Gene3D" id="3.40.50.850">
    <property type="entry name" value="Isochorismatase-like"/>
    <property type="match status" value="1"/>
</dbReference>